<evidence type="ECO:0000259" key="4">
    <source>
        <dbReference type="Pfam" id="PF01420"/>
    </source>
</evidence>
<sequence length="394" mass="44733">MNELYVLPEGWEWKKLVDKDVCQLIMGQSPKSDTYNSEGKGMPFFQGKTEFGEMYPTVSKYCTAPKKIAQVGDILLSVRAPVGPTNIANIECCIGRGLGAIRPNEENTLTNYLLYFFRNFELEISQKGKGSTFSAITKKELENTDIPLPPLQEQKRIVAKLNSLFAKIDQAIALHQQNIDEAERFMGSVLNEVFGELEGKYEKRTLFSFHPKISAGGTPLRKESSYWNGDIEWYSSGELNQLYTLPAKEKITQVGLENSSAKLFPKGTLLIGMYDTAAMKMSILSNDGSCNQAIVGFKPQEDELNIFFAKYQLEYLKEKILEQRQGVRQKNLNLSKIKNIELEYPPLETQQKTVQYLDQLSQKTERLKEVQTEKMESLKALKASILDRAFRGEI</sequence>
<feature type="domain" description="Type I restriction modification DNA specificity" evidence="4">
    <location>
        <begin position="8"/>
        <end position="181"/>
    </location>
</feature>
<dbReference type="GO" id="GO:0009307">
    <property type="term" value="P:DNA restriction-modification system"/>
    <property type="evidence" value="ECO:0007669"/>
    <property type="project" value="UniProtKB-KW"/>
</dbReference>
<reference evidence="5 6" key="1">
    <citation type="submission" date="2015-11" db="EMBL/GenBank/DDBJ databases">
        <title>Draft genome of Sulfurovum riftiae 1812E, a member of the Epsilonproteobacteria isolated from the tube of the deep-sea hydrothermal vent tubewom Riftia pachyptila.</title>
        <authorList>
            <person name="Vetriani C."/>
            <person name="Giovannelli D."/>
        </authorList>
    </citation>
    <scope>NUCLEOTIDE SEQUENCE [LARGE SCALE GENOMIC DNA]</scope>
    <source>
        <strain evidence="5 6">1812E</strain>
    </source>
</reference>
<dbReference type="InterPro" id="IPR052021">
    <property type="entry name" value="Type-I_RS_S_subunit"/>
</dbReference>
<protein>
    <recommendedName>
        <fullName evidence="4">Type I restriction modification DNA specificity domain-containing protein</fullName>
    </recommendedName>
</protein>
<evidence type="ECO:0000256" key="2">
    <source>
        <dbReference type="ARBA" id="ARBA00022747"/>
    </source>
</evidence>
<dbReference type="PANTHER" id="PTHR30408">
    <property type="entry name" value="TYPE-1 RESTRICTION ENZYME ECOKI SPECIFICITY PROTEIN"/>
    <property type="match status" value="1"/>
</dbReference>
<dbReference type="RefSeq" id="WP_067332300.1">
    <property type="nucleotide sequence ID" value="NZ_LNKT01000067.1"/>
</dbReference>
<evidence type="ECO:0000256" key="3">
    <source>
        <dbReference type="ARBA" id="ARBA00023125"/>
    </source>
</evidence>
<gene>
    <name evidence="5" type="ORF">AS592_03535</name>
</gene>
<dbReference type="InterPro" id="IPR044946">
    <property type="entry name" value="Restrct_endonuc_typeI_TRD_sf"/>
</dbReference>
<dbReference type="GO" id="GO:0003677">
    <property type="term" value="F:DNA binding"/>
    <property type="evidence" value="ECO:0007669"/>
    <property type="project" value="UniProtKB-KW"/>
</dbReference>
<dbReference type="InterPro" id="IPR000055">
    <property type="entry name" value="Restrct_endonuc_typeI_TRD"/>
</dbReference>
<dbReference type="PANTHER" id="PTHR30408:SF12">
    <property type="entry name" value="TYPE I RESTRICTION ENZYME MJAVIII SPECIFICITY SUBUNIT"/>
    <property type="match status" value="1"/>
</dbReference>
<comment type="caution">
    <text evidence="5">The sequence shown here is derived from an EMBL/GenBank/DDBJ whole genome shotgun (WGS) entry which is preliminary data.</text>
</comment>
<accession>A0A151CEZ0</accession>
<evidence type="ECO:0000256" key="1">
    <source>
        <dbReference type="ARBA" id="ARBA00010923"/>
    </source>
</evidence>
<proteinExistence type="inferred from homology"/>
<dbReference type="SUPFAM" id="SSF116734">
    <property type="entry name" value="DNA methylase specificity domain"/>
    <property type="match status" value="2"/>
</dbReference>
<dbReference type="Gene3D" id="3.90.220.20">
    <property type="entry name" value="DNA methylase specificity domains"/>
    <property type="match status" value="2"/>
</dbReference>
<name>A0A151CEZ0_9BACT</name>
<dbReference type="Proteomes" id="UP000075359">
    <property type="component" value="Unassembled WGS sequence"/>
</dbReference>
<keyword evidence="6" id="KW-1185">Reference proteome</keyword>
<evidence type="ECO:0000313" key="6">
    <source>
        <dbReference type="Proteomes" id="UP000075359"/>
    </source>
</evidence>
<keyword evidence="2" id="KW-0680">Restriction system</keyword>
<organism evidence="5 6">
    <name type="scientific">Sulfurovum riftiae</name>
    <dbReference type="NCBI Taxonomy" id="1630136"/>
    <lineage>
        <taxon>Bacteria</taxon>
        <taxon>Pseudomonadati</taxon>
        <taxon>Campylobacterota</taxon>
        <taxon>Epsilonproteobacteria</taxon>
        <taxon>Campylobacterales</taxon>
        <taxon>Sulfurovaceae</taxon>
        <taxon>Sulfurovum</taxon>
    </lineage>
</organism>
<comment type="similarity">
    <text evidence="1">Belongs to the type-I restriction system S methylase family.</text>
</comment>
<evidence type="ECO:0000313" key="5">
    <source>
        <dbReference type="EMBL" id="KYJ85823.1"/>
    </source>
</evidence>
<feature type="domain" description="Type I restriction modification DNA specificity" evidence="4">
    <location>
        <begin position="213"/>
        <end position="369"/>
    </location>
</feature>
<dbReference type="CDD" id="cd17497">
    <property type="entry name" value="RMtype1_S_TteMORF1547P-TRD2-CR2_like"/>
    <property type="match status" value="1"/>
</dbReference>
<dbReference type="Pfam" id="PF01420">
    <property type="entry name" value="Methylase_S"/>
    <property type="match status" value="2"/>
</dbReference>
<dbReference type="EMBL" id="LNKT01000067">
    <property type="protein sequence ID" value="KYJ85823.1"/>
    <property type="molecule type" value="Genomic_DNA"/>
</dbReference>
<dbReference type="STRING" id="1630136.AS592_03535"/>
<dbReference type="CDD" id="cd17515">
    <property type="entry name" value="RMtype1_S_MjaORF132P_Sau1132ORF3780P-TRD1-CR1_like"/>
    <property type="match status" value="1"/>
</dbReference>
<dbReference type="AlphaFoldDB" id="A0A151CEZ0"/>
<dbReference type="OrthoDB" id="5363772at2"/>
<keyword evidence="3" id="KW-0238">DNA-binding</keyword>